<evidence type="ECO:0000313" key="3">
    <source>
        <dbReference type="Proteomes" id="UP001231189"/>
    </source>
</evidence>
<keyword evidence="3" id="KW-1185">Reference proteome</keyword>
<evidence type="ECO:0000313" key="2">
    <source>
        <dbReference type="EMBL" id="KAK1670073.1"/>
    </source>
</evidence>
<name>A0AAD8WRF5_LOLMU</name>
<evidence type="ECO:0000256" key="1">
    <source>
        <dbReference type="SAM" id="MobiDB-lite"/>
    </source>
</evidence>
<comment type="caution">
    <text evidence="2">The sequence shown here is derived from an EMBL/GenBank/DDBJ whole genome shotgun (WGS) entry which is preliminary data.</text>
</comment>
<feature type="region of interest" description="Disordered" evidence="1">
    <location>
        <begin position="37"/>
        <end position="58"/>
    </location>
</feature>
<organism evidence="2 3">
    <name type="scientific">Lolium multiflorum</name>
    <name type="common">Italian ryegrass</name>
    <name type="synonym">Lolium perenne subsp. multiflorum</name>
    <dbReference type="NCBI Taxonomy" id="4521"/>
    <lineage>
        <taxon>Eukaryota</taxon>
        <taxon>Viridiplantae</taxon>
        <taxon>Streptophyta</taxon>
        <taxon>Embryophyta</taxon>
        <taxon>Tracheophyta</taxon>
        <taxon>Spermatophyta</taxon>
        <taxon>Magnoliopsida</taxon>
        <taxon>Liliopsida</taxon>
        <taxon>Poales</taxon>
        <taxon>Poaceae</taxon>
        <taxon>BOP clade</taxon>
        <taxon>Pooideae</taxon>
        <taxon>Poodae</taxon>
        <taxon>Poeae</taxon>
        <taxon>Poeae Chloroplast Group 2 (Poeae type)</taxon>
        <taxon>Loliodinae</taxon>
        <taxon>Loliinae</taxon>
        <taxon>Lolium</taxon>
    </lineage>
</organism>
<proteinExistence type="predicted"/>
<gene>
    <name evidence="2" type="ORF">QYE76_058232</name>
</gene>
<protein>
    <submittedName>
        <fullName evidence="2">Uncharacterized protein</fullName>
    </submittedName>
</protein>
<sequence length="120" mass="12815">MGGGLARGHPVHLAVAGQIERSDRPCRGAFRPPTTAAVDQRCSHGSGGCTPLPRAGRGASTTWTEAIRFFPVRKAVKEAWETGGMFPKVGVELVVVWCDTSCALLVWSRIVERAGAKSKK</sequence>
<dbReference type="AlphaFoldDB" id="A0AAD8WRF5"/>
<reference evidence="2" key="1">
    <citation type="submission" date="2023-07" db="EMBL/GenBank/DDBJ databases">
        <title>A chromosome-level genome assembly of Lolium multiflorum.</title>
        <authorList>
            <person name="Chen Y."/>
            <person name="Copetti D."/>
            <person name="Kolliker R."/>
            <person name="Studer B."/>
        </authorList>
    </citation>
    <scope>NUCLEOTIDE SEQUENCE</scope>
    <source>
        <strain evidence="2">02402/16</strain>
        <tissue evidence="2">Leaf</tissue>
    </source>
</reference>
<dbReference type="EMBL" id="JAUUTY010000003">
    <property type="protein sequence ID" value="KAK1670073.1"/>
    <property type="molecule type" value="Genomic_DNA"/>
</dbReference>
<accession>A0AAD8WRF5</accession>
<dbReference type="Proteomes" id="UP001231189">
    <property type="component" value="Unassembled WGS sequence"/>
</dbReference>